<evidence type="ECO:0000313" key="2">
    <source>
        <dbReference type="Proteomes" id="UP000000582"/>
    </source>
</evidence>
<dbReference type="BioCyc" id="CORYNE:G18NG-9912-MONOMER"/>
<dbReference type="eggNOG" id="COG3464">
    <property type="taxonomic scope" value="Bacteria"/>
</dbReference>
<protein>
    <recommendedName>
        <fullName evidence="3">Transposase</fullName>
    </recommendedName>
</protein>
<proteinExistence type="predicted"/>
<dbReference type="PATRIC" id="fig|196627.13.peg.358"/>
<dbReference type="GeneID" id="92792284"/>
<dbReference type="AlphaFoldDB" id="Q8NTF2"/>
<reference evidence="2" key="1">
    <citation type="journal article" date="2003" name="Appl. Microbiol. Biotechnol.">
        <title>The Corynebacterium glutamicum genome: features and impacts on biotechnological processes.</title>
        <authorList>
            <person name="Ikeda M."/>
            <person name="Nakagawa S."/>
        </authorList>
    </citation>
    <scope>NUCLEOTIDE SEQUENCE [LARGE SCALE GENOMIC DNA]</scope>
    <source>
        <strain evidence="2">ATCC 13032 / DSM 20300 / BCRC 11384 / JCM 1318 / LMG 3730 / NCIMB 10025</strain>
    </source>
</reference>
<dbReference type="KEGG" id="cgl:Cgl0355"/>
<gene>
    <name evidence="1" type="ordered locus">Cgl0355</name>
</gene>
<name>Q8NTF2_CORGL</name>
<dbReference type="Proteomes" id="UP000000582">
    <property type="component" value="Chromosome"/>
</dbReference>
<dbReference type="STRING" id="196627.cg0426"/>
<dbReference type="KEGG" id="cgb:cg0426"/>
<accession>Q6M807</accession>
<dbReference type="EMBL" id="BA000036">
    <property type="protein sequence ID" value="BAB97748.1"/>
    <property type="molecule type" value="Genomic_DNA"/>
</dbReference>
<accession>Q8NTF2</accession>
<evidence type="ECO:0008006" key="3">
    <source>
        <dbReference type="Google" id="ProtNLM"/>
    </source>
</evidence>
<sequence length="50" mass="5752">MSVSATAKALKIGWELVNQVALDACRQLIYNDPRHLEVDEHVWKYTRKPG</sequence>
<dbReference type="HOGENOM" id="CLU_3151764_0_0_11"/>
<organism evidence="1 2">
    <name type="scientific">Corynebacterium glutamicum (strain ATCC 13032 / DSM 20300 / JCM 1318 / BCRC 11384 / CCUG 27702 / LMG 3730 / NBRC 12168 / NCIMB 10025 / NRRL B-2784 / 534)</name>
    <dbReference type="NCBI Taxonomy" id="196627"/>
    <lineage>
        <taxon>Bacteria</taxon>
        <taxon>Bacillati</taxon>
        <taxon>Actinomycetota</taxon>
        <taxon>Actinomycetes</taxon>
        <taxon>Mycobacteriales</taxon>
        <taxon>Corynebacteriaceae</taxon>
        <taxon>Corynebacterium</taxon>
    </lineage>
</organism>
<evidence type="ECO:0000313" key="1">
    <source>
        <dbReference type="EMBL" id="BAB97748.1"/>
    </source>
</evidence>
<dbReference type="RefSeq" id="WP_011013595.1">
    <property type="nucleotide sequence ID" value="NC_003450.3"/>
</dbReference>
<dbReference type="OrthoDB" id="3255666at2"/>
<keyword evidence="2" id="KW-1185">Reference proteome</keyword>